<keyword evidence="1" id="KW-1133">Transmembrane helix</keyword>
<evidence type="ECO:0000313" key="2">
    <source>
        <dbReference type="EMBL" id="KAJ3259656.1"/>
    </source>
</evidence>
<evidence type="ECO:0000313" key="3">
    <source>
        <dbReference type="Proteomes" id="UP001210925"/>
    </source>
</evidence>
<reference evidence="2" key="1">
    <citation type="submission" date="2020-05" db="EMBL/GenBank/DDBJ databases">
        <title>Phylogenomic resolution of chytrid fungi.</title>
        <authorList>
            <person name="Stajich J.E."/>
            <person name="Amses K."/>
            <person name="Simmons R."/>
            <person name="Seto K."/>
            <person name="Myers J."/>
            <person name="Bonds A."/>
            <person name="Quandt C.A."/>
            <person name="Barry K."/>
            <person name="Liu P."/>
            <person name="Grigoriev I."/>
            <person name="Longcore J.E."/>
            <person name="James T.Y."/>
        </authorList>
    </citation>
    <scope>NUCLEOTIDE SEQUENCE</scope>
    <source>
        <strain evidence="2">PLAUS21</strain>
    </source>
</reference>
<keyword evidence="1" id="KW-0812">Transmembrane</keyword>
<dbReference type="EMBL" id="JADGKB010000016">
    <property type="protein sequence ID" value="KAJ3259656.1"/>
    <property type="molecule type" value="Genomic_DNA"/>
</dbReference>
<dbReference type="AlphaFoldDB" id="A0AAD5Y4X6"/>
<keyword evidence="1" id="KW-0472">Membrane</keyword>
<gene>
    <name evidence="2" type="ORF">HK103_001917</name>
</gene>
<proteinExistence type="predicted"/>
<name>A0AAD5Y4X6_9FUNG</name>
<keyword evidence="3" id="KW-1185">Reference proteome</keyword>
<evidence type="ECO:0000256" key="1">
    <source>
        <dbReference type="SAM" id="Phobius"/>
    </source>
</evidence>
<sequence>MVDEPTNIIVGNIPMVLAANKKFYIGNSCYLDSTHDISRLKNTRDFNTCSSKCEDAKNCIEFDYTSDQICTLKSGTLIPYYSNANTICSIKVSCINDPNCLAKAVKPDSNTTTTTTAAVTTASTGTFTPSDFPTFTTTNSTPGISTSIVILIIFIVCFVVVAILGMLVLFYRKKSNAKPMISQDHEIQPLEDTKLLQPRIVQVDNDTESLAGTFDSTEDMEEVVSVHEPDTPIVEFPASPDISLGPFLK</sequence>
<organism evidence="2 3">
    <name type="scientific">Boothiomyces macroporosus</name>
    <dbReference type="NCBI Taxonomy" id="261099"/>
    <lineage>
        <taxon>Eukaryota</taxon>
        <taxon>Fungi</taxon>
        <taxon>Fungi incertae sedis</taxon>
        <taxon>Chytridiomycota</taxon>
        <taxon>Chytridiomycota incertae sedis</taxon>
        <taxon>Chytridiomycetes</taxon>
        <taxon>Rhizophydiales</taxon>
        <taxon>Terramycetaceae</taxon>
        <taxon>Boothiomyces</taxon>
    </lineage>
</organism>
<accession>A0AAD5Y4X6</accession>
<feature type="transmembrane region" description="Helical" evidence="1">
    <location>
        <begin position="148"/>
        <end position="171"/>
    </location>
</feature>
<dbReference type="Proteomes" id="UP001210925">
    <property type="component" value="Unassembled WGS sequence"/>
</dbReference>
<protein>
    <submittedName>
        <fullName evidence="2">Uncharacterized protein</fullName>
    </submittedName>
</protein>
<comment type="caution">
    <text evidence="2">The sequence shown here is derived from an EMBL/GenBank/DDBJ whole genome shotgun (WGS) entry which is preliminary data.</text>
</comment>